<evidence type="ECO:0000313" key="1">
    <source>
        <dbReference type="EMBL" id="GAT35568.1"/>
    </source>
</evidence>
<sequence length="170" mass="18261">MPTYVALLRAVNVGGTGKLPMTELKALCEEAGFQDVRTYIASGNVIFRSPSGEKAVRSALEERLLTHMGKPVQVCIRTASEMADILKRNPFSNEPGNRVAVLFTDAPLPSDPAAGVTGQKTEQLALGKRELFIFYPDGMGTSRLRLPAEKTGTARNINTVAKLAEMAAAL</sequence>
<reference evidence="2" key="1">
    <citation type="journal article" date="2017" name="Genome Announc.">
        <title>Draft Genome Sequence of Terrimicrobium sacchariphilum NM-5T, a Facultative Anaerobic Soil Bacterium of the Class Spartobacteria.</title>
        <authorList>
            <person name="Qiu Y.L."/>
            <person name="Tourlousse D.M."/>
            <person name="Matsuura N."/>
            <person name="Ohashi A."/>
            <person name="Sekiguchi Y."/>
        </authorList>
    </citation>
    <scope>NUCLEOTIDE SEQUENCE [LARGE SCALE GENOMIC DNA]</scope>
    <source>
        <strain evidence="2">NM-5</strain>
    </source>
</reference>
<evidence type="ECO:0000313" key="2">
    <source>
        <dbReference type="Proteomes" id="UP000076023"/>
    </source>
</evidence>
<dbReference type="RefSeq" id="WP_075081365.1">
    <property type="nucleotide sequence ID" value="NZ_BDCO01000003.1"/>
</dbReference>
<gene>
    <name evidence="1" type="ORF">TSACC_3639</name>
</gene>
<accession>A0A146GGK0</accession>
<dbReference type="Pfam" id="PF08002">
    <property type="entry name" value="DUF1697"/>
    <property type="match status" value="1"/>
</dbReference>
<protein>
    <recommendedName>
        <fullName evidence="3">DUF1697 domain-containing protein</fullName>
    </recommendedName>
</protein>
<name>A0A146GGK0_TERSA</name>
<proteinExistence type="predicted"/>
<dbReference type="PANTHER" id="PTHR36439">
    <property type="entry name" value="BLL4334 PROTEIN"/>
    <property type="match status" value="1"/>
</dbReference>
<keyword evidence="2" id="KW-1185">Reference proteome</keyword>
<dbReference type="PIRSF" id="PIRSF008502">
    <property type="entry name" value="UCP008502"/>
    <property type="match status" value="1"/>
</dbReference>
<dbReference type="Gene3D" id="3.30.70.1280">
    <property type="entry name" value="SP0830-like domains"/>
    <property type="match status" value="1"/>
</dbReference>
<evidence type="ECO:0008006" key="3">
    <source>
        <dbReference type="Google" id="ProtNLM"/>
    </source>
</evidence>
<dbReference type="InParanoid" id="A0A146GGK0"/>
<dbReference type="OrthoDB" id="9806494at2"/>
<dbReference type="EMBL" id="BDCO01000003">
    <property type="protein sequence ID" value="GAT35568.1"/>
    <property type="molecule type" value="Genomic_DNA"/>
</dbReference>
<dbReference type="Proteomes" id="UP000076023">
    <property type="component" value="Unassembled WGS sequence"/>
</dbReference>
<dbReference type="AlphaFoldDB" id="A0A146GGK0"/>
<dbReference type="SUPFAM" id="SSF160379">
    <property type="entry name" value="SP0830-like"/>
    <property type="match status" value="1"/>
</dbReference>
<dbReference type="STRING" id="690879.TSACC_3639"/>
<organism evidence="1 2">
    <name type="scientific">Terrimicrobium sacchariphilum</name>
    <dbReference type="NCBI Taxonomy" id="690879"/>
    <lineage>
        <taxon>Bacteria</taxon>
        <taxon>Pseudomonadati</taxon>
        <taxon>Verrucomicrobiota</taxon>
        <taxon>Terrimicrobiia</taxon>
        <taxon>Terrimicrobiales</taxon>
        <taxon>Terrimicrobiaceae</taxon>
        <taxon>Terrimicrobium</taxon>
    </lineage>
</organism>
<dbReference type="InterPro" id="IPR012545">
    <property type="entry name" value="DUF1697"/>
</dbReference>
<dbReference type="PANTHER" id="PTHR36439:SF1">
    <property type="entry name" value="DUF1697 DOMAIN-CONTAINING PROTEIN"/>
    <property type="match status" value="1"/>
</dbReference>
<comment type="caution">
    <text evidence="1">The sequence shown here is derived from an EMBL/GenBank/DDBJ whole genome shotgun (WGS) entry which is preliminary data.</text>
</comment>